<dbReference type="AlphaFoldDB" id="A0A1M5FBB9"/>
<organism evidence="2 3">
    <name type="scientific">Bacteroides luti</name>
    <dbReference type="NCBI Taxonomy" id="1297750"/>
    <lineage>
        <taxon>Bacteria</taxon>
        <taxon>Pseudomonadati</taxon>
        <taxon>Bacteroidota</taxon>
        <taxon>Bacteroidia</taxon>
        <taxon>Bacteroidales</taxon>
        <taxon>Bacteroidaceae</taxon>
        <taxon>Bacteroides</taxon>
    </lineage>
</organism>
<evidence type="ECO:0000256" key="1">
    <source>
        <dbReference type="SAM" id="Phobius"/>
    </source>
</evidence>
<evidence type="ECO:0000313" key="3">
    <source>
        <dbReference type="Proteomes" id="UP000184509"/>
    </source>
</evidence>
<gene>
    <name evidence="2" type="ORF">SAMN05444405_11635</name>
</gene>
<evidence type="ECO:0000313" key="2">
    <source>
        <dbReference type="EMBL" id="SHF88817.1"/>
    </source>
</evidence>
<proteinExistence type="predicted"/>
<dbReference type="Proteomes" id="UP000184509">
    <property type="component" value="Unassembled WGS sequence"/>
</dbReference>
<dbReference type="OrthoDB" id="1049289at2"/>
<keyword evidence="3" id="KW-1185">Reference proteome</keyword>
<accession>A0A1M5FBB9</accession>
<keyword evidence="1" id="KW-1133">Transmembrane helix</keyword>
<name>A0A1M5FBB9_9BACE</name>
<dbReference type="EMBL" id="FQTV01000016">
    <property type="protein sequence ID" value="SHF88817.1"/>
    <property type="molecule type" value="Genomic_DNA"/>
</dbReference>
<dbReference type="STRING" id="1297750.SAMN05444405_11635"/>
<protein>
    <submittedName>
        <fullName evidence="2">Uncharacterized protein</fullName>
    </submittedName>
</protein>
<keyword evidence="1" id="KW-0812">Transmembrane</keyword>
<dbReference type="RefSeq" id="WP_073403280.1">
    <property type="nucleotide sequence ID" value="NZ_FQTV01000016.1"/>
</dbReference>
<reference evidence="2 3" key="1">
    <citation type="submission" date="2016-11" db="EMBL/GenBank/DDBJ databases">
        <authorList>
            <person name="Jaros S."/>
            <person name="Januszkiewicz K."/>
            <person name="Wedrychowicz H."/>
        </authorList>
    </citation>
    <scope>NUCLEOTIDE SEQUENCE [LARGE SCALE GENOMIC DNA]</scope>
    <source>
        <strain evidence="2 3">DSM 26991</strain>
    </source>
</reference>
<keyword evidence="1" id="KW-0472">Membrane</keyword>
<feature type="transmembrane region" description="Helical" evidence="1">
    <location>
        <begin position="38"/>
        <end position="55"/>
    </location>
</feature>
<feature type="transmembrane region" description="Helical" evidence="1">
    <location>
        <begin position="7"/>
        <end position="26"/>
    </location>
</feature>
<sequence>MKKYKKSTWLCGALFIYITAMAIYLVPRNHTIGEMEKYVTIAVSYVIVLLLWLVLRKKEKLAEKRRREMEEWKKDSEHSNN</sequence>